<dbReference type="Proteomes" id="UP000001292">
    <property type="component" value="Unassembled WGS sequence"/>
</dbReference>
<evidence type="ECO:0000313" key="2">
    <source>
        <dbReference type="Proteomes" id="UP000001292"/>
    </source>
</evidence>
<dbReference type="EMBL" id="CH480819">
    <property type="protein sequence ID" value="EDW52900.1"/>
    <property type="molecule type" value="Genomic_DNA"/>
</dbReference>
<proteinExistence type="predicted"/>
<protein>
    <submittedName>
        <fullName evidence="1">GM12558</fullName>
    </submittedName>
</protein>
<organism evidence="2">
    <name type="scientific">Drosophila sechellia</name>
    <name type="common">Fruit fly</name>
    <dbReference type="NCBI Taxonomy" id="7238"/>
    <lineage>
        <taxon>Eukaryota</taxon>
        <taxon>Metazoa</taxon>
        <taxon>Ecdysozoa</taxon>
        <taxon>Arthropoda</taxon>
        <taxon>Hexapoda</taxon>
        <taxon>Insecta</taxon>
        <taxon>Pterygota</taxon>
        <taxon>Neoptera</taxon>
        <taxon>Endopterygota</taxon>
        <taxon>Diptera</taxon>
        <taxon>Brachycera</taxon>
        <taxon>Muscomorpha</taxon>
        <taxon>Ephydroidea</taxon>
        <taxon>Drosophilidae</taxon>
        <taxon>Drosophila</taxon>
        <taxon>Sophophora</taxon>
    </lineage>
</organism>
<sequence length="231" mass="26660">MFTTLHSEYTEYLADSVERLTHDDVATGFFACGTYQLVQEVGDPAAEISAKRPRKGLVYLYQFKKENCRLERDTPPNPNKLYAEDSLDQATDNIEESNETNLNMYNELEEQKDPEKKISCHHPWQAIDNACNRLSPGAVIDTPPNPNKLYAEDSLDQATDNIEESNETNLNMYNELEEQKDPEKKISLLKMRMKQVNEKFDENLAKQEAVQAKLRKVLEKMKDCKDFEEGQ</sequence>
<gene>
    <name evidence="1" type="primary">Dsec\GM12558</name>
    <name evidence="1" type="ORF">Dsec_GM12558</name>
</gene>
<accession>B4I069</accession>
<name>B4I069_DROSE</name>
<keyword evidence="2" id="KW-1185">Reference proteome</keyword>
<dbReference type="AlphaFoldDB" id="B4I069"/>
<dbReference type="HOGENOM" id="CLU_1200936_0_0_1"/>
<evidence type="ECO:0000313" key="1">
    <source>
        <dbReference type="EMBL" id="EDW52900.1"/>
    </source>
</evidence>
<reference evidence="1 2" key="1">
    <citation type="journal article" date="2007" name="Nature">
        <title>Evolution of genes and genomes on the Drosophila phylogeny.</title>
        <authorList>
            <consortium name="Drosophila 12 Genomes Consortium"/>
            <person name="Clark A.G."/>
            <person name="Eisen M.B."/>
            <person name="Smith D.R."/>
            <person name="Bergman C.M."/>
            <person name="Oliver B."/>
            <person name="Markow T.A."/>
            <person name="Kaufman T.C."/>
            <person name="Kellis M."/>
            <person name="Gelbart W."/>
            <person name="Iyer V.N."/>
            <person name="Pollard D.A."/>
            <person name="Sackton T.B."/>
            <person name="Larracuente A.M."/>
            <person name="Singh N.D."/>
            <person name="Abad J.P."/>
            <person name="Abt D.N."/>
            <person name="Adryan B."/>
            <person name="Aguade M."/>
            <person name="Akashi H."/>
            <person name="Anderson W.W."/>
            <person name="Aquadro C.F."/>
            <person name="Ardell D.H."/>
            <person name="Arguello R."/>
            <person name="Artieri C.G."/>
            <person name="Barbash D.A."/>
            <person name="Barker D."/>
            <person name="Barsanti P."/>
            <person name="Batterham P."/>
            <person name="Batzoglou S."/>
            <person name="Begun D."/>
            <person name="Bhutkar A."/>
            <person name="Blanco E."/>
            <person name="Bosak S.A."/>
            <person name="Bradley R.K."/>
            <person name="Brand A.D."/>
            <person name="Brent M.R."/>
            <person name="Brooks A.N."/>
            <person name="Brown R.H."/>
            <person name="Butlin R.K."/>
            <person name="Caggese C."/>
            <person name="Calvi B.R."/>
            <person name="Bernardo de Carvalho A."/>
            <person name="Caspi A."/>
            <person name="Castrezana S."/>
            <person name="Celniker S.E."/>
            <person name="Chang J.L."/>
            <person name="Chapple C."/>
            <person name="Chatterji S."/>
            <person name="Chinwalla A."/>
            <person name="Civetta A."/>
            <person name="Clifton S.W."/>
            <person name="Comeron J.M."/>
            <person name="Costello J.C."/>
            <person name="Coyne J.A."/>
            <person name="Daub J."/>
            <person name="David R.G."/>
            <person name="Delcher A.L."/>
            <person name="Delehaunty K."/>
            <person name="Do C.B."/>
            <person name="Ebling H."/>
            <person name="Edwards K."/>
            <person name="Eickbush T."/>
            <person name="Evans J.D."/>
            <person name="Filipski A."/>
            <person name="Findeiss S."/>
            <person name="Freyhult E."/>
            <person name="Fulton L."/>
            <person name="Fulton R."/>
            <person name="Garcia A.C."/>
            <person name="Gardiner A."/>
            <person name="Garfield D.A."/>
            <person name="Garvin B.E."/>
            <person name="Gibson G."/>
            <person name="Gilbert D."/>
            <person name="Gnerre S."/>
            <person name="Godfrey J."/>
            <person name="Good R."/>
            <person name="Gotea V."/>
            <person name="Gravely B."/>
            <person name="Greenberg A.J."/>
            <person name="Griffiths-Jones S."/>
            <person name="Gross S."/>
            <person name="Guigo R."/>
            <person name="Gustafson E.A."/>
            <person name="Haerty W."/>
            <person name="Hahn M.W."/>
            <person name="Halligan D.L."/>
            <person name="Halpern A.L."/>
            <person name="Halter G.M."/>
            <person name="Han M.V."/>
            <person name="Heger A."/>
            <person name="Hillier L."/>
            <person name="Hinrichs A.S."/>
            <person name="Holmes I."/>
            <person name="Hoskins R.A."/>
            <person name="Hubisz M.J."/>
            <person name="Hultmark D."/>
            <person name="Huntley M.A."/>
            <person name="Jaffe D.B."/>
            <person name="Jagadeeshan S."/>
            <person name="Jeck W.R."/>
            <person name="Johnson J."/>
            <person name="Jones C.D."/>
            <person name="Jordan W.C."/>
            <person name="Karpen G.H."/>
            <person name="Kataoka E."/>
            <person name="Keightley P.D."/>
            <person name="Kheradpour P."/>
            <person name="Kirkness E.F."/>
            <person name="Koerich L.B."/>
            <person name="Kristiansen K."/>
            <person name="Kudrna D."/>
            <person name="Kulathinal R.J."/>
            <person name="Kumar S."/>
            <person name="Kwok R."/>
            <person name="Lander E."/>
            <person name="Langley C.H."/>
            <person name="Lapoint R."/>
            <person name="Lazzaro B.P."/>
            <person name="Lee S.J."/>
            <person name="Levesque L."/>
            <person name="Li R."/>
            <person name="Lin C.F."/>
            <person name="Lin M.F."/>
            <person name="Lindblad-Toh K."/>
            <person name="Llopart A."/>
            <person name="Long M."/>
            <person name="Low L."/>
            <person name="Lozovsky E."/>
            <person name="Lu J."/>
            <person name="Luo M."/>
            <person name="Machado C.A."/>
            <person name="Makalowski W."/>
            <person name="Marzo M."/>
            <person name="Matsuda M."/>
            <person name="Matzkin L."/>
            <person name="McAllister B."/>
            <person name="McBride C.S."/>
            <person name="McKernan B."/>
            <person name="McKernan K."/>
            <person name="Mendez-Lago M."/>
            <person name="Minx P."/>
            <person name="Mollenhauer M.U."/>
            <person name="Montooth K."/>
            <person name="Mount S.M."/>
            <person name="Mu X."/>
            <person name="Myers E."/>
            <person name="Negre B."/>
            <person name="Newfeld S."/>
            <person name="Nielsen R."/>
            <person name="Noor M.A."/>
            <person name="O'Grady P."/>
            <person name="Pachter L."/>
            <person name="Papaceit M."/>
            <person name="Parisi M.J."/>
            <person name="Parisi M."/>
            <person name="Parts L."/>
            <person name="Pedersen J.S."/>
            <person name="Pesole G."/>
            <person name="Phillippy A.M."/>
            <person name="Ponting C.P."/>
            <person name="Pop M."/>
            <person name="Porcelli D."/>
            <person name="Powell J.R."/>
            <person name="Prohaska S."/>
            <person name="Pruitt K."/>
            <person name="Puig M."/>
            <person name="Quesneville H."/>
            <person name="Ram K.R."/>
            <person name="Rand D."/>
            <person name="Rasmussen M.D."/>
            <person name="Reed L.K."/>
            <person name="Reenan R."/>
            <person name="Reily A."/>
            <person name="Remington K.A."/>
            <person name="Rieger T.T."/>
            <person name="Ritchie M.G."/>
            <person name="Robin C."/>
            <person name="Rogers Y.H."/>
            <person name="Rohde C."/>
            <person name="Rozas J."/>
            <person name="Rubenfield M.J."/>
            <person name="Ruiz A."/>
            <person name="Russo S."/>
            <person name="Salzberg S.L."/>
            <person name="Sanchez-Gracia A."/>
            <person name="Saranga D.J."/>
            <person name="Sato H."/>
            <person name="Schaeffer S.W."/>
            <person name="Schatz M.C."/>
            <person name="Schlenke T."/>
            <person name="Schwartz R."/>
            <person name="Segarra C."/>
            <person name="Singh R.S."/>
            <person name="Sirot L."/>
            <person name="Sirota M."/>
            <person name="Sisneros N.B."/>
            <person name="Smith C.D."/>
            <person name="Smith T.F."/>
            <person name="Spieth J."/>
            <person name="Stage D.E."/>
            <person name="Stark A."/>
            <person name="Stephan W."/>
            <person name="Strausberg R.L."/>
            <person name="Strempel S."/>
            <person name="Sturgill D."/>
            <person name="Sutton G."/>
            <person name="Sutton G.G."/>
            <person name="Tao W."/>
            <person name="Teichmann S."/>
            <person name="Tobari Y.N."/>
            <person name="Tomimura Y."/>
            <person name="Tsolas J.M."/>
            <person name="Valente V.L."/>
            <person name="Venter E."/>
            <person name="Venter J.C."/>
            <person name="Vicario S."/>
            <person name="Vieira F.G."/>
            <person name="Vilella A.J."/>
            <person name="Villasante A."/>
            <person name="Walenz B."/>
            <person name="Wang J."/>
            <person name="Wasserman M."/>
            <person name="Watts T."/>
            <person name="Wilson D."/>
            <person name="Wilson R.K."/>
            <person name="Wing R.A."/>
            <person name="Wolfner M.F."/>
            <person name="Wong A."/>
            <person name="Wong G.K."/>
            <person name="Wu C.I."/>
            <person name="Wu G."/>
            <person name="Yamamoto D."/>
            <person name="Yang H.P."/>
            <person name="Yang S.P."/>
            <person name="Yorke J.A."/>
            <person name="Yoshida K."/>
            <person name="Zdobnov E."/>
            <person name="Zhang P."/>
            <person name="Zhang Y."/>
            <person name="Zimin A.V."/>
            <person name="Baldwin J."/>
            <person name="Abdouelleil A."/>
            <person name="Abdulkadir J."/>
            <person name="Abebe A."/>
            <person name="Abera B."/>
            <person name="Abreu J."/>
            <person name="Acer S.C."/>
            <person name="Aftuck L."/>
            <person name="Alexander A."/>
            <person name="An P."/>
            <person name="Anderson E."/>
            <person name="Anderson S."/>
            <person name="Arachi H."/>
            <person name="Azer M."/>
            <person name="Bachantsang P."/>
            <person name="Barry A."/>
            <person name="Bayul T."/>
            <person name="Berlin A."/>
            <person name="Bessette D."/>
            <person name="Bloom T."/>
            <person name="Blye J."/>
            <person name="Boguslavskiy L."/>
            <person name="Bonnet C."/>
            <person name="Boukhgalter B."/>
            <person name="Bourzgui I."/>
            <person name="Brown A."/>
            <person name="Cahill P."/>
            <person name="Channer S."/>
            <person name="Cheshatsang Y."/>
            <person name="Chuda L."/>
            <person name="Citroen M."/>
            <person name="Collymore A."/>
            <person name="Cooke P."/>
            <person name="Costello M."/>
            <person name="D'Aco K."/>
            <person name="Daza R."/>
            <person name="De Haan G."/>
            <person name="DeGray S."/>
            <person name="DeMaso C."/>
            <person name="Dhargay N."/>
            <person name="Dooley K."/>
            <person name="Dooley E."/>
            <person name="Doricent M."/>
            <person name="Dorje P."/>
            <person name="Dorjee K."/>
            <person name="Dupes A."/>
            <person name="Elong R."/>
            <person name="Falk J."/>
            <person name="Farina A."/>
            <person name="Faro S."/>
            <person name="Ferguson D."/>
            <person name="Fisher S."/>
            <person name="Foley C.D."/>
            <person name="Franke A."/>
            <person name="Friedrich D."/>
            <person name="Gadbois L."/>
            <person name="Gearin G."/>
            <person name="Gearin C.R."/>
            <person name="Giannoukos G."/>
            <person name="Goode T."/>
            <person name="Graham J."/>
            <person name="Grandbois E."/>
            <person name="Grewal S."/>
            <person name="Gyaltsen K."/>
            <person name="Hafez N."/>
            <person name="Hagos B."/>
            <person name="Hall J."/>
            <person name="Henson C."/>
            <person name="Hollinger A."/>
            <person name="Honan T."/>
            <person name="Huard M.D."/>
            <person name="Hughes L."/>
            <person name="Hurhula B."/>
            <person name="Husby M.E."/>
            <person name="Kamat A."/>
            <person name="Kanga B."/>
            <person name="Kashin S."/>
            <person name="Khazanovich D."/>
            <person name="Kisner P."/>
            <person name="Lance K."/>
            <person name="Lara M."/>
            <person name="Lee W."/>
            <person name="Lennon N."/>
            <person name="Letendre F."/>
            <person name="LeVine R."/>
            <person name="Lipovsky A."/>
            <person name="Liu X."/>
            <person name="Liu J."/>
            <person name="Liu S."/>
            <person name="Lokyitsang T."/>
            <person name="Lokyitsang Y."/>
            <person name="Lubonja R."/>
            <person name="Lui A."/>
            <person name="MacDonald P."/>
            <person name="Magnisalis V."/>
            <person name="Maru K."/>
            <person name="Matthews C."/>
            <person name="McCusker W."/>
            <person name="McDonough S."/>
            <person name="Mehta T."/>
            <person name="Meldrim J."/>
            <person name="Meneus L."/>
            <person name="Mihai O."/>
            <person name="Mihalev A."/>
            <person name="Mihova T."/>
            <person name="Mittelman R."/>
            <person name="Mlenga V."/>
            <person name="Montmayeur A."/>
            <person name="Mulrain L."/>
            <person name="Navidi A."/>
            <person name="Naylor J."/>
            <person name="Negash T."/>
            <person name="Nguyen T."/>
            <person name="Nguyen N."/>
            <person name="Nicol R."/>
            <person name="Norbu C."/>
            <person name="Norbu N."/>
            <person name="Novod N."/>
            <person name="O'Neill B."/>
            <person name="Osman S."/>
            <person name="Markiewicz E."/>
            <person name="Oyono O.L."/>
            <person name="Patti C."/>
            <person name="Phunkhang P."/>
            <person name="Pierre F."/>
            <person name="Priest M."/>
            <person name="Raghuraman S."/>
            <person name="Rege F."/>
            <person name="Reyes R."/>
            <person name="Rise C."/>
            <person name="Rogov P."/>
            <person name="Ross K."/>
            <person name="Ryan E."/>
            <person name="Settipalli S."/>
            <person name="Shea T."/>
            <person name="Sherpa N."/>
            <person name="Shi L."/>
            <person name="Shih D."/>
            <person name="Sparrow T."/>
            <person name="Spaulding J."/>
            <person name="Stalker J."/>
            <person name="Stange-Thomann N."/>
            <person name="Stavropoulos S."/>
            <person name="Stone C."/>
            <person name="Strader C."/>
            <person name="Tesfaye S."/>
            <person name="Thomson T."/>
            <person name="Thoulutsang Y."/>
            <person name="Thoulutsang D."/>
            <person name="Topham K."/>
            <person name="Topping I."/>
            <person name="Tsamla T."/>
            <person name="Vassiliev H."/>
            <person name="Vo A."/>
            <person name="Wangchuk T."/>
            <person name="Wangdi T."/>
            <person name="Weiand M."/>
            <person name="Wilkinson J."/>
            <person name="Wilson A."/>
            <person name="Yadav S."/>
            <person name="Young G."/>
            <person name="Yu Q."/>
            <person name="Zembek L."/>
            <person name="Zhong D."/>
            <person name="Zimmer A."/>
            <person name="Zwirko Z."/>
            <person name="Jaffe D.B."/>
            <person name="Alvarez P."/>
            <person name="Brockman W."/>
            <person name="Butler J."/>
            <person name="Chin C."/>
            <person name="Gnerre S."/>
            <person name="Grabherr M."/>
            <person name="Kleber M."/>
            <person name="Mauceli E."/>
            <person name="MacCallum I."/>
        </authorList>
    </citation>
    <scope>NUCLEOTIDE SEQUENCE [LARGE SCALE GENOMIC DNA]</scope>
    <source>
        <strain evidence="2">Rob3c / Tucson 14021-0248.25</strain>
    </source>
</reference>